<dbReference type="AlphaFoldDB" id="A0A2H0KJJ9"/>
<evidence type="ECO:0000313" key="3">
    <source>
        <dbReference type="EMBL" id="PIQ71406.1"/>
    </source>
</evidence>
<proteinExistence type="predicted"/>
<dbReference type="Gene3D" id="3.40.50.2000">
    <property type="entry name" value="Glycogen Phosphorylase B"/>
    <property type="match status" value="1"/>
</dbReference>
<dbReference type="GO" id="GO:0016757">
    <property type="term" value="F:glycosyltransferase activity"/>
    <property type="evidence" value="ECO:0007669"/>
    <property type="project" value="InterPro"/>
</dbReference>
<dbReference type="PANTHER" id="PTHR46401">
    <property type="entry name" value="GLYCOSYLTRANSFERASE WBBK-RELATED"/>
    <property type="match status" value="1"/>
</dbReference>
<protein>
    <recommendedName>
        <fullName evidence="2">Glycosyl transferase family 1 domain-containing protein</fullName>
    </recommendedName>
</protein>
<sequence>MLNATDYILTGGDAHNSVFLKLNHSKKIIKIVPGVHPVNNLNRQQKKDYILMVTAWKKGKNPEYIFKLIDKIPNLKFKLVGKWIDPKYEKEFRNKVKVNKYSKNIEILGEVTEKTLHVYYQEALFLLQTNDDRGFGMPALEAAAHGTTFIIPKGQGVCAIFKDGVDGFYTAEKDNKKISIFIKKLINDKTRSLTMGEHALRTVENKYSWKIHSSQLMRLINKFL</sequence>
<feature type="domain" description="Glycosyl transferase family 1" evidence="2">
    <location>
        <begin position="41"/>
        <end position="199"/>
    </location>
</feature>
<name>A0A2H0KJJ9_9BACT</name>
<dbReference type="CDD" id="cd03801">
    <property type="entry name" value="GT4_PimA-like"/>
    <property type="match status" value="1"/>
</dbReference>
<accession>A0A2H0KJJ9</accession>
<dbReference type="Pfam" id="PF00534">
    <property type="entry name" value="Glycos_transf_1"/>
    <property type="match status" value="1"/>
</dbReference>
<evidence type="ECO:0000259" key="2">
    <source>
        <dbReference type="Pfam" id="PF00534"/>
    </source>
</evidence>
<organism evidence="3 4">
    <name type="scientific">Candidatus Roizmanbacteria bacterium CG11_big_fil_rev_8_21_14_0_20_37_16</name>
    <dbReference type="NCBI Taxonomy" id="1974857"/>
    <lineage>
        <taxon>Bacteria</taxon>
        <taxon>Candidatus Roizmaniibacteriota</taxon>
    </lineage>
</organism>
<evidence type="ECO:0000313" key="4">
    <source>
        <dbReference type="Proteomes" id="UP000229497"/>
    </source>
</evidence>
<dbReference type="InterPro" id="IPR001296">
    <property type="entry name" value="Glyco_trans_1"/>
</dbReference>
<evidence type="ECO:0000256" key="1">
    <source>
        <dbReference type="ARBA" id="ARBA00022679"/>
    </source>
</evidence>
<gene>
    <name evidence="3" type="ORF">COV87_03605</name>
</gene>
<keyword evidence="1" id="KW-0808">Transferase</keyword>
<reference evidence="3 4" key="1">
    <citation type="submission" date="2017-09" db="EMBL/GenBank/DDBJ databases">
        <title>Depth-based differentiation of microbial function through sediment-hosted aquifers and enrichment of novel symbionts in the deep terrestrial subsurface.</title>
        <authorList>
            <person name="Probst A.J."/>
            <person name="Ladd B."/>
            <person name="Jarett J.K."/>
            <person name="Geller-Mcgrath D.E."/>
            <person name="Sieber C.M."/>
            <person name="Emerson J.B."/>
            <person name="Anantharaman K."/>
            <person name="Thomas B.C."/>
            <person name="Malmstrom R."/>
            <person name="Stieglmeier M."/>
            <person name="Klingl A."/>
            <person name="Woyke T."/>
            <person name="Ryan C.M."/>
            <person name="Banfield J.F."/>
        </authorList>
    </citation>
    <scope>NUCLEOTIDE SEQUENCE [LARGE SCALE GENOMIC DNA]</scope>
    <source>
        <strain evidence="3">CG11_big_fil_rev_8_21_14_0_20_37_16</strain>
    </source>
</reference>
<comment type="caution">
    <text evidence="3">The sequence shown here is derived from an EMBL/GenBank/DDBJ whole genome shotgun (WGS) entry which is preliminary data.</text>
</comment>
<dbReference type="SUPFAM" id="SSF53756">
    <property type="entry name" value="UDP-Glycosyltransferase/glycogen phosphorylase"/>
    <property type="match status" value="1"/>
</dbReference>
<dbReference type="Proteomes" id="UP000229497">
    <property type="component" value="Unassembled WGS sequence"/>
</dbReference>
<dbReference type="EMBL" id="PCVK01000102">
    <property type="protein sequence ID" value="PIQ71406.1"/>
    <property type="molecule type" value="Genomic_DNA"/>
</dbReference>
<dbReference type="PANTHER" id="PTHR46401:SF2">
    <property type="entry name" value="GLYCOSYLTRANSFERASE WBBK-RELATED"/>
    <property type="match status" value="1"/>
</dbReference>